<feature type="chain" id="PRO_5017365107" description="Secreted protein" evidence="1">
    <location>
        <begin position="19"/>
        <end position="118"/>
    </location>
</feature>
<evidence type="ECO:0000313" key="2">
    <source>
        <dbReference type="Ensembl" id="ENSSDUP00000027973.1"/>
    </source>
</evidence>
<dbReference type="AlphaFoldDB" id="A0A3B4VAV1"/>
<sequence length="118" mass="13395">MQPASFCDLCLFFFLVYTSEDLSFSLEEHCAKYQPEREIRGGDRREDGEYFSCVSSFLRPNHPCSPLFSVVFPLLILGQSPSQMLLSCLPVTSSGLFALDVLASRHWGRTQTHKTKQL</sequence>
<evidence type="ECO:0000313" key="3">
    <source>
        <dbReference type="Proteomes" id="UP000261420"/>
    </source>
</evidence>
<feature type="signal peptide" evidence="1">
    <location>
        <begin position="1"/>
        <end position="18"/>
    </location>
</feature>
<protein>
    <recommendedName>
        <fullName evidence="4">Secreted protein</fullName>
    </recommendedName>
</protein>
<dbReference type="Ensembl" id="ENSSDUT00000028464.1">
    <property type="protein sequence ID" value="ENSSDUP00000027973.1"/>
    <property type="gene ID" value="ENSSDUG00000020215.1"/>
</dbReference>
<evidence type="ECO:0008006" key="4">
    <source>
        <dbReference type="Google" id="ProtNLM"/>
    </source>
</evidence>
<accession>A0A3B4VAV1</accession>
<organism evidence="2 3">
    <name type="scientific">Seriola dumerili</name>
    <name type="common">Greater amberjack</name>
    <name type="synonym">Caranx dumerili</name>
    <dbReference type="NCBI Taxonomy" id="41447"/>
    <lineage>
        <taxon>Eukaryota</taxon>
        <taxon>Metazoa</taxon>
        <taxon>Chordata</taxon>
        <taxon>Craniata</taxon>
        <taxon>Vertebrata</taxon>
        <taxon>Euteleostomi</taxon>
        <taxon>Actinopterygii</taxon>
        <taxon>Neopterygii</taxon>
        <taxon>Teleostei</taxon>
        <taxon>Neoteleostei</taxon>
        <taxon>Acanthomorphata</taxon>
        <taxon>Carangaria</taxon>
        <taxon>Carangiformes</taxon>
        <taxon>Carangidae</taxon>
        <taxon>Seriola</taxon>
    </lineage>
</organism>
<keyword evidence="1" id="KW-0732">Signal</keyword>
<keyword evidence="3" id="KW-1185">Reference proteome</keyword>
<reference evidence="2" key="1">
    <citation type="submission" date="2025-08" db="UniProtKB">
        <authorList>
            <consortium name="Ensembl"/>
        </authorList>
    </citation>
    <scope>IDENTIFICATION</scope>
</reference>
<name>A0A3B4VAV1_SERDU</name>
<evidence type="ECO:0000256" key="1">
    <source>
        <dbReference type="SAM" id="SignalP"/>
    </source>
</evidence>
<dbReference type="Proteomes" id="UP000261420">
    <property type="component" value="Unplaced"/>
</dbReference>
<proteinExistence type="predicted"/>
<reference evidence="2" key="2">
    <citation type="submission" date="2025-09" db="UniProtKB">
        <authorList>
            <consortium name="Ensembl"/>
        </authorList>
    </citation>
    <scope>IDENTIFICATION</scope>
</reference>